<dbReference type="InterPro" id="IPR015943">
    <property type="entry name" value="WD40/YVTN_repeat-like_dom_sf"/>
</dbReference>
<dbReference type="Pfam" id="PF07495">
    <property type="entry name" value="Y_Y_Y"/>
    <property type="match status" value="1"/>
</dbReference>
<evidence type="ECO:0000259" key="9">
    <source>
        <dbReference type="PROSITE" id="PS01124"/>
    </source>
</evidence>
<dbReference type="InterPro" id="IPR009057">
    <property type="entry name" value="Homeodomain-like_sf"/>
</dbReference>
<dbReference type="InterPro" id="IPR013783">
    <property type="entry name" value="Ig-like_fold"/>
</dbReference>
<dbReference type="EMBL" id="SRYZ01000012">
    <property type="protein sequence ID" value="TGY07006.1"/>
    <property type="molecule type" value="Genomic_DNA"/>
</dbReference>
<dbReference type="InterPro" id="IPR005467">
    <property type="entry name" value="His_kinase_dom"/>
</dbReference>
<dbReference type="PROSITE" id="PS50110">
    <property type="entry name" value="RESPONSE_REGULATORY"/>
    <property type="match status" value="1"/>
</dbReference>
<dbReference type="InterPro" id="IPR011123">
    <property type="entry name" value="Y_Y_Y"/>
</dbReference>
<organism evidence="12 13">
    <name type="scientific">Bacteroides muris</name>
    <name type="common">ex Afrizal et al. 2022</name>
    <dbReference type="NCBI Taxonomy" id="2516960"/>
    <lineage>
        <taxon>Bacteria</taxon>
        <taxon>Pseudomonadati</taxon>
        <taxon>Bacteroidota</taxon>
        <taxon>Bacteroidia</taxon>
        <taxon>Bacteroidales</taxon>
        <taxon>Bacteroidaceae</taxon>
        <taxon>Bacteroides</taxon>
    </lineage>
</organism>
<evidence type="ECO:0000256" key="6">
    <source>
        <dbReference type="PROSITE-ProRule" id="PRU00169"/>
    </source>
</evidence>
<dbReference type="CDD" id="cd17574">
    <property type="entry name" value="REC_OmpR"/>
    <property type="match status" value="1"/>
</dbReference>
<dbReference type="GO" id="GO:0003700">
    <property type="term" value="F:DNA-binding transcription factor activity"/>
    <property type="evidence" value="ECO:0007669"/>
    <property type="project" value="InterPro"/>
</dbReference>
<evidence type="ECO:0000256" key="1">
    <source>
        <dbReference type="ARBA" id="ARBA00000085"/>
    </source>
</evidence>
<dbReference type="Gene3D" id="3.30.565.10">
    <property type="entry name" value="Histidine kinase-like ATPase, C-terminal domain"/>
    <property type="match status" value="1"/>
</dbReference>
<dbReference type="Pfam" id="PF07494">
    <property type="entry name" value="Reg_prop"/>
    <property type="match status" value="1"/>
</dbReference>
<keyword evidence="4" id="KW-0805">Transcription regulation</keyword>
<keyword evidence="12" id="KW-0808">Transferase</keyword>
<dbReference type="SUPFAM" id="SSF47384">
    <property type="entry name" value="Homodimeric domain of signal transducing histidine kinase"/>
    <property type="match status" value="1"/>
</dbReference>
<dbReference type="CDD" id="cd00082">
    <property type="entry name" value="HisKA"/>
    <property type="match status" value="1"/>
</dbReference>
<keyword evidence="12" id="KW-0418">Kinase</keyword>
<sequence>MKNRTLVVLCFFICTWMAVNAAENYKFRTLSPDGGFYYDGVKSIEQDKDGFVWVMMDYELYRFDGYKYKKYYPRFAEIAPTKRWIFIGMDSDEKGNLYVNTNNGLYRHDRISDKFERVFGNVTLLKIDGRDRLWVRRDNLYGLPDTITGEIRIPEYDGKKATYVNPAFCVHNKDVYTFVYRQVYRYNEAENHFSFCMRLPGKGGNIRFARARAGKMWVYVDKEGLYKIDLSSFEIEEHSKAFTGCEENGLREFYVDRKGKVWLGTMEGLYIFDSATGAMMEYKHSTTDAFSLPNNSVWKIYEDRQGNVWIGTYSGKLCYVDMEEGNAFRSYLAGSSGLNYAPVSAFAEDEDYLWIGTEGGGVNRMDKRTGEFRLLADGQNVVSNNIKSLMMDGGRNLWVSMFRGGIEVFDGGRRETAHYKRGRDGAGELLVNDVRKTVLEGDSGLWVAYQYPAPKISYFSFKEKMFKHISLDSVGNYDYLFDILKQGERTLWAISNEALYRVDTLTGEIRKVQPGDSEYLGLFTFCLDDNGNIWIGTIGNGLIKFDTNTLEFIPMKDALQRDVYSIYSICYSDGKVWMGTDDGLCCYDTASERLMKFDKRENTQGQVYYPLAVLKGKDGKLYFGGTNGFTVVDPARISYNRYKPRAVISEFFVDHEPVHPKYGVSDSFHTIMLDYDESNFGFEFSADNYQIPEKNMFRYRLKGYNDGWITVDARQRTVMYSKVVAGTYFFEVCAANNDGVWGEPTVIKVVRRRAPWLSVPAYFCYALALLGMAYVVFRHYAEKKRLKMMLYQENVEREKKEQIHQAQLRFFTNISHDFRTPLSLIMAALDKLRREGLKEYYYRILNGNVQRLLNLVNELMDFRTVENGMMKLELEQIDVNSFVKGIAGDFMDYAAERRISFRIECDDTLPAEVYADKNVVEKIVMNLLNNAFKYTRDGGNIVLMTKRGQKFASQWTGHYKVGDCMEDAFSIVVSDTGVGISGESISSVFERFYKVNTVNADSHLGTGIGLALVKSLVLLQKGCVSIYSEREKGTDMVVCLPMDSSVFGESDFARRKLGGMSESPAFLPEASETQEDTKEPESETVPPSARKILIVEDNTDLRVLIAEALSDEFQVMQAGDGVEALKLMEDLEFDLVISDIMMPRKDGVSLCNDIKSNVNTSHIPVILLTAKTSLESKIEGADSGADLYFEKPIDLTYLKLSIQNVFKNRQQLKEHYAKNYYADSGELATNEQDNKFLKQLVAFIDGHMDRSDMDVNLIAEELMMSRSKLYTKVKSLTGKSVVEFVLNCRLRKAAKLIIEENMTMREIMIQVGIESQAYFTNSFKKVFGETPTSFANKHKKKG</sequence>
<feature type="domain" description="Histidine kinase" evidence="10">
    <location>
        <begin position="813"/>
        <end position="1044"/>
    </location>
</feature>
<dbReference type="InterPro" id="IPR001789">
    <property type="entry name" value="Sig_transdc_resp-reg_receiver"/>
</dbReference>
<dbReference type="PROSITE" id="PS01124">
    <property type="entry name" value="HTH_ARAC_FAMILY_2"/>
    <property type="match status" value="1"/>
</dbReference>
<feature type="domain" description="HTH araC/xylS-type" evidence="9">
    <location>
        <begin position="1238"/>
        <end position="1337"/>
    </location>
</feature>
<dbReference type="Gene3D" id="2.130.10.10">
    <property type="entry name" value="YVTN repeat-like/Quinoprotein amine dehydrogenase"/>
    <property type="match status" value="2"/>
</dbReference>
<evidence type="ECO:0000313" key="13">
    <source>
        <dbReference type="Proteomes" id="UP000310532"/>
    </source>
</evidence>
<dbReference type="InterPro" id="IPR011110">
    <property type="entry name" value="Reg_prop"/>
</dbReference>
<dbReference type="Pfam" id="PF02518">
    <property type="entry name" value="HATPase_c"/>
    <property type="match status" value="1"/>
</dbReference>
<dbReference type="Pfam" id="PF12833">
    <property type="entry name" value="HTH_18"/>
    <property type="match status" value="1"/>
</dbReference>
<dbReference type="InterPro" id="IPR036890">
    <property type="entry name" value="HATPase_C_sf"/>
</dbReference>
<name>A0A4S2AZC6_9BACE</name>
<evidence type="ECO:0000313" key="12">
    <source>
        <dbReference type="EMBL" id="TGY07006.1"/>
    </source>
</evidence>
<dbReference type="InterPro" id="IPR036097">
    <property type="entry name" value="HisK_dim/P_sf"/>
</dbReference>
<proteinExistence type="predicted"/>
<keyword evidence="5" id="KW-0804">Transcription</keyword>
<dbReference type="Pfam" id="PF00512">
    <property type="entry name" value="HisKA"/>
    <property type="match status" value="1"/>
</dbReference>
<reference evidence="12 13" key="1">
    <citation type="submission" date="2019-04" db="EMBL/GenBank/DDBJ databases">
        <title>Microbes associate with the intestines of laboratory mice.</title>
        <authorList>
            <person name="Navarre W."/>
            <person name="Wong E."/>
            <person name="Huang K."/>
            <person name="Tropini C."/>
            <person name="Ng K."/>
            <person name="Yu B."/>
        </authorList>
    </citation>
    <scope>NUCLEOTIDE SEQUENCE [LARGE SCALE GENOMIC DNA]</scope>
    <source>
        <strain evidence="12 13">NM69_E16B</strain>
    </source>
</reference>
<dbReference type="RefSeq" id="WP_136009832.1">
    <property type="nucleotide sequence ID" value="NZ_SRYZ01000012.1"/>
</dbReference>
<dbReference type="PANTHER" id="PTHR43547">
    <property type="entry name" value="TWO-COMPONENT HISTIDINE KINASE"/>
    <property type="match status" value="1"/>
</dbReference>
<evidence type="ECO:0000256" key="8">
    <source>
        <dbReference type="SAM" id="SignalP"/>
    </source>
</evidence>
<dbReference type="PRINTS" id="PR00344">
    <property type="entry name" value="BCTRLSENSOR"/>
</dbReference>
<dbReference type="InterPro" id="IPR011006">
    <property type="entry name" value="CheY-like_superfamily"/>
</dbReference>
<comment type="caution">
    <text evidence="12">The sequence shown here is derived from an EMBL/GenBank/DDBJ whole genome shotgun (WGS) entry which is preliminary data.</text>
</comment>
<evidence type="ECO:0000256" key="4">
    <source>
        <dbReference type="ARBA" id="ARBA00023015"/>
    </source>
</evidence>
<dbReference type="PANTHER" id="PTHR43547:SF2">
    <property type="entry name" value="HYBRID SIGNAL TRANSDUCTION HISTIDINE KINASE C"/>
    <property type="match status" value="1"/>
</dbReference>
<dbReference type="InterPro" id="IPR011047">
    <property type="entry name" value="Quinoprotein_ADH-like_sf"/>
</dbReference>
<evidence type="ECO:0000256" key="7">
    <source>
        <dbReference type="SAM" id="MobiDB-lite"/>
    </source>
</evidence>
<dbReference type="Gene3D" id="2.60.40.10">
    <property type="entry name" value="Immunoglobulins"/>
    <property type="match status" value="1"/>
</dbReference>
<keyword evidence="13" id="KW-1185">Reference proteome</keyword>
<keyword evidence="3 6" id="KW-0597">Phosphoprotein</keyword>
<evidence type="ECO:0000256" key="5">
    <source>
        <dbReference type="ARBA" id="ARBA00023163"/>
    </source>
</evidence>
<dbReference type="SMART" id="SM00342">
    <property type="entry name" value="HTH_ARAC"/>
    <property type="match status" value="1"/>
</dbReference>
<dbReference type="SMART" id="SM00448">
    <property type="entry name" value="REC"/>
    <property type="match status" value="1"/>
</dbReference>
<evidence type="ECO:0000256" key="2">
    <source>
        <dbReference type="ARBA" id="ARBA00012438"/>
    </source>
</evidence>
<feature type="modified residue" description="4-aspartylphosphate" evidence="6">
    <location>
        <position position="1139"/>
    </location>
</feature>
<dbReference type="Proteomes" id="UP000310532">
    <property type="component" value="Unassembled WGS sequence"/>
</dbReference>
<dbReference type="SUPFAM" id="SSF50998">
    <property type="entry name" value="Quinoprotein alcohol dehydrogenase-like"/>
    <property type="match status" value="1"/>
</dbReference>
<comment type="catalytic activity">
    <reaction evidence="1">
        <text>ATP + protein L-histidine = ADP + protein N-phospho-L-histidine.</text>
        <dbReference type="EC" id="2.7.13.3"/>
    </reaction>
</comment>
<feature type="region of interest" description="Disordered" evidence="7">
    <location>
        <begin position="1061"/>
        <end position="1088"/>
    </location>
</feature>
<evidence type="ECO:0000256" key="3">
    <source>
        <dbReference type="ARBA" id="ARBA00022553"/>
    </source>
</evidence>
<protein>
    <recommendedName>
        <fullName evidence="2">histidine kinase</fullName>
        <ecNumber evidence="2">2.7.13.3</ecNumber>
    </recommendedName>
</protein>
<dbReference type="GO" id="GO:0043565">
    <property type="term" value="F:sequence-specific DNA binding"/>
    <property type="evidence" value="ECO:0007669"/>
    <property type="project" value="InterPro"/>
</dbReference>
<dbReference type="SMART" id="SM00387">
    <property type="entry name" value="HATPase_c"/>
    <property type="match status" value="1"/>
</dbReference>
<dbReference type="SUPFAM" id="SSF52172">
    <property type="entry name" value="CheY-like"/>
    <property type="match status" value="1"/>
</dbReference>
<dbReference type="SUPFAM" id="SSF55874">
    <property type="entry name" value="ATPase domain of HSP90 chaperone/DNA topoisomerase II/histidine kinase"/>
    <property type="match status" value="1"/>
</dbReference>
<dbReference type="EC" id="2.7.13.3" evidence="2"/>
<dbReference type="InterPro" id="IPR003661">
    <property type="entry name" value="HisK_dim/P_dom"/>
</dbReference>
<accession>A0A4S2AZC6</accession>
<feature type="domain" description="Response regulatory" evidence="11">
    <location>
        <begin position="1091"/>
        <end position="1206"/>
    </location>
</feature>
<evidence type="ECO:0000259" key="11">
    <source>
        <dbReference type="PROSITE" id="PS50110"/>
    </source>
</evidence>
<dbReference type="PROSITE" id="PS50109">
    <property type="entry name" value="HIS_KIN"/>
    <property type="match status" value="1"/>
</dbReference>
<evidence type="ECO:0000259" key="10">
    <source>
        <dbReference type="PROSITE" id="PS50109"/>
    </source>
</evidence>
<dbReference type="Gene3D" id="1.10.10.60">
    <property type="entry name" value="Homeodomain-like"/>
    <property type="match status" value="1"/>
</dbReference>
<feature type="chain" id="PRO_5020960797" description="histidine kinase" evidence="8">
    <location>
        <begin position="22"/>
        <end position="1342"/>
    </location>
</feature>
<dbReference type="Pfam" id="PF00072">
    <property type="entry name" value="Response_reg"/>
    <property type="match status" value="1"/>
</dbReference>
<dbReference type="InterPro" id="IPR004358">
    <property type="entry name" value="Sig_transdc_His_kin-like_C"/>
</dbReference>
<dbReference type="SUPFAM" id="SSF46689">
    <property type="entry name" value="Homeodomain-like"/>
    <property type="match status" value="1"/>
</dbReference>
<dbReference type="InterPro" id="IPR003594">
    <property type="entry name" value="HATPase_dom"/>
</dbReference>
<dbReference type="SMART" id="SM00388">
    <property type="entry name" value="HisKA"/>
    <property type="match status" value="1"/>
</dbReference>
<dbReference type="Gene3D" id="1.10.287.130">
    <property type="match status" value="1"/>
</dbReference>
<dbReference type="GO" id="GO:0000155">
    <property type="term" value="F:phosphorelay sensor kinase activity"/>
    <property type="evidence" value="ECO:0007669"/>
    <property type="project" value="InterPro"/>
</dbReference>
<dbReference type="InterPro" id="IPR018060">
    <property type="entry name" value="HTH_AraC"/>
</dbReference>
<feature type="signal peptide" evidence="8">
    <location>
        <begin position="1"/>
        <end position="21"/>
    </location>
</feature>
<dbReference type="Gene3D" id="3.40.50.2300">
    <property type="match status" value="1"/>
</dbReference>
<keyword evidence="8" id="KW-0732">Signal</keyword>
<gene>
    <name evidence="12" type="ORF">E5355_07515</name>
</gene>